<evidence type="ECO:0000313" key="2">
    <source>
        <dbReference type="EMBL" id="SIO48922.1"/>
    </source>
</evidence>
<dbReference type="Pfam" id="PF01261">
    <property type="entry name" value="AP_endonuc_2"/>
    <property type="match status" value="1"/>
</dbReference>
<dbReference type="Proteomes" id="UP000185003">
    <property type="component" value="Unassembled WGS sequence"/>
</dbReference>
<accession>A0A1N6JX58</accession>
<evidence type="ECO:0000313" key="3">
    <source>
        <dbReference type="Proteomes" id="UP000185003"/>
    </source>
</evidence>
<proteinExistence type="predicted"/>
<gene>
    <name evidence="2" type="ORF">SAMN04488055_4625</name>
</gene>
<dbReference type="EMBL" id="FSRA01000002">
    <property type="protein sequence ID" value="SIO48922.1"/>
    <property type="molecule type" value="Genomic_DNA"/>
</dbReference>
<name>A0A1N6JX58_9BACT</name>
<dbReference type="OrthoDB" id="263912at2"/>
<feature type="domain" description="Xylose isomerase-like TIM barrel" evidence="1">
    <location>
        <begin position="129"/>
        <end position="280"/>
    </location>
</feature>
<protein>
    <submittedName>
        <fullName evidence="2">Sugar phosphate isomerase/epimerase</fullName>
    </submittedName>
</protein>
<organism evidence="2 3">
    <name type="scientific">Chitinophaga niabensis</name>
    <dbReference type="NCBI Taxonomy" id="536979"/>
    <lineage>
        <taxon>Bacteria</taxon>
        <taxon>Pseudomonadati</taxon>
        <taxon>Bacteroidota</taxon>
        <taxon>Chitinophagia</taxon>
        <taxon>Chitinophagales</taxon>
        <taxon>Chitinophagaceae</taxon>
        <taxon>Chitinophaga</taxon>
    </lineage>
</organism>
<dbReference type="InterPro" id="IPR050312">
    <property type="entry name" value="IolE/XylAMocC-like"/>
</dbReference>
<sequence length="295" mass="33418">MTRREWSKLMLTGLAGFAIPFTGFSQPGVVIGLQTYSLRDRSLDEAIKAMVQLNIKSCELWEGHVEPLELQWKRNSTPEETSRKKELLTEWRNSLQMSYIESVRGKFSKAGIKVQAYSATIKDNISEHDLELAFRIAQALGTDTLTTSGTVSVMKRVDVYAQRYKINVGMHNHAHVDKPNEFATPDSFERGAKGLSEYIKINLDIGHFTAANFDAVAFIREHHQRIVCLHLKDRKKDQGANLPFGSGDTPIKEVLRLIRDNNWAIPANIEYEYNGADTVKELEKCIAYCQQIITA</sequence>
<keyword evidence="2" id="KW-0413">Isomerase</keyword>
<dbReference type="PANTHER" id="PTHR12110">
    <property type="entry name" value="HYDROXYPYRUVATE ISOMERASE"/>
    <property type="match status" value="1"/>
</dbReference>
<dbReference type="SUPFAM" id="SSF51658">
    <property type="entry name" value="Xylose isomerase-like"/>
    <property type="match status" value="1"/>
</dbReference>
<dbReference type="PANTHER" id="PTHR12110:SF41">
    <property type="entry name" value="INOSOSE DEHYDRATASE"/>
    <property type="match status" value="1"/>
</dbReference>
<evidence type="ECO:0000259" key="1">
    <source>
        <dbReference type="Pfam" id="PF01261"/>
    </source>
</evidence>
<reference evidence="2 3" key="1">
    <citation type="submission" date="2016-11" db="EMBL/GenBank/DDBJ databases">
        <authorList>
            <person name="Jaros S."/>
            <person name="Januszkiewicz K."/>
            <person name="Wedrychowicz H."/>
        </authorList>
    </citation>
    <scope>NUCLEOTIDE SEQUENCE [LARGE SCALE GENOMIC DNA]</scope>
    <source>
        <strain evidence="2 3">DSM 24787</strain>
    </source>
</reference>
<dbReference type="GO" id="GO:0016853">
    <property type="term" value="F:isomerase activity"/>
    <property type="evidence" value="ECO:0007669"/>
    <property type="project" value="UniProtKB-KW"/>
</dbReference>
<dbReference type="STRING" id="536979.SAMN04488055_4625"/>
<dbReference type="InterPro" id="IPR036237">
    <property type="entry name" value="Xyl_isomerase-like_sf"/>
</dbReference>
<dbReference type="InterPro" id="IPR013022">
    <property type="entry name" value="Xyl_isomerase-like_TIM-brl"/>
</dbReference>
<dbReference type="AlphaFoldDB" id="A0A1N6JX58"/>
<dbReference type="Gene3D" id="3.20.20.150">
    <property type="entry name" value="Divalent-metal-dependent TIM barrel enzymes"/>
    <property type="match status" value="1"/>
</dbReference>
<keyword evidence="3" id="KW-1185">Reference proteome</keyword>
<dbReference type="RefSeq" id="WP_074241942.1">
    <property type="nucleotide sequence ID" value="NZ_FSRA01000002.1"/>
</dbReference>